<dbReference type="Proteomes" id="UP001652661">
    <property type="component" value="Chromosome X"/>
</dbReference>
<dbReference type="GeneID" id="108083778"/>
<dbReference type="PANTHER" id="PTHR23041">
    <property type="entry name" value="RING FINGER DOMAIN-CONTAINING"/>
    <property type="match status" value="1"/>
</dbReference>
<evidence type="ECO:0000256" key="2">
    <source>
        <dbReference type="ARBA" id="ARBA00022771"/>
    </source>
</evidence>
<dbReference type="RefSeq" id="XP_017035191.1">
    <property type="nucleotide sequence ID" value="XM_017179702.3"/>
</dbReference>
<dbReference type="SMART" id="SM00184">
    <property type="entry name" value="RING"/>
    <property type="match status" value="2"/>
</dbReference>
<keyword evidence="3" id="KW-0862">Zinc</keyword>
<proteinExistence type="predicted"/>
<evidence type="ECO:0000256" key="4">
    <source>
        <dbReference type="PROSITE-ProRule" id="PRU00175"/>
    </source>
</evidence>
<dbReference type="InterPro" id="IPR017907">
    <property type="entry name" value="Znf_RING_CS"/>
</dbReference>
<dbReference type="PROSITE" id="PS00518">
    <property type="entry name" value="ZF_RING_1"/>
    <property type="match status" value="2"/>
</dbReference>
<gene>
    <name evidence="7" type="primary">LOC108083778</name>
</gene>
<evidence type="ECO:0000256" key="3">
    <source>
        <dbReference type="ARBA" id="ARBA00022833"/>
    </source>
</evidence>
<dbReference type="PROSITE" id="PS50089">
    <property type="entry name" value="ZF_RING_2"/>
    <property type="match status" value="2"/>
</dbReference>
<dbReference type="Pfam" id="PF13445">
    <property type="entry name" value="zf-RING_UBOX"/>
    <property type="match status" value="1"/>
</dbReference>
<dbReference type="InterPro" id="IPR027370">
    <property type="entry name" value="Znf-RING_euk"/>
</dbReference>
<reference evidence="7" key="1">
    <citation type="submission" date="2025-08" db="UniProtKB">
        <authorList>
            <consortium name="RefSeq"/>
        </authorList>
    </citation>
    <scope>IDENTIFICATION</scope>
    <source>
        <strain evidence="7">14028-0561.14</strain>
        <tissue evidence="7">Whole fly</tissue>
    </source>
</reference>
<dbReference type="GO" id="GO:0008270">
    <property type="term" value="F:zinc ion binding"/>
    <property type="evidence" value="ECO:0007669"/>
    <property type="project" value="UniProtKB-KW"/>
</dbReference>
<name>A0A6P4JHW3_DROKI</name>
<dbReference type="SUPFAM" id="SSF57850">
    <property type="entry name" value="RING/U-box"/>
    <property type="match status" value="2"/>
</dbReference>
<dbReference type="OrthoDB" id="6105938at2759"/>
<evidence type="ECO:0000259" key="5">
    <source>
        <dbReference type="PROSITE" id="PS50089"/>
    </source>
</evidence>
<keyword evidence="2 4" id="KW-0863">Zinc-finger</keyword>
<feature type="domain" description="RING-type" evidence="5">
    <location>
        <begin position="120"/>
        <end position="157"/>
    </location>
</feature>
<sequence length="170" mass="19625">MASSPPDLKDAQKQYECPICLENVRWRLPVAFKCGHVFCKKCIEMTIEKFGQKCPVCEHEINEAPLTLSLFKIRPRERVRLVRSCTLKSKPVYKYPTKGRPRNGIVKPTKDSNNCDHYECPICAENVIQGNAMSTECGHVFCEKCLETTATECFICRKQITRDKFIRLYI</sequence>
<feature type="domain" description="RING-type" evidence="5">
    <location>
        <begin position="17"/>
        <end position="58"/>
    </location>
</feature>
<keyword evidence="6" id="KW-1185">Reference proteome</keyword>
<dbReference type="PANTHER" id="PTHR23041:SF78">
    <property type="entry name" value="E3 UBIQUITIN-PROTEIN LIGASE RNF4"/>
    <property type="match status" value="1"/>
</dbReference>
<organism evidence="6 7">
    <name type="scientific">Drosophila kikkawai</name>
    <name type="common">Fruit fly</name>
    <dbReference type="NCBI Taxonomy" id="30033"/>
    <lineage>
        <taxon>Eukaryota</taxon>
        <taxon>Metazoa</taxon>
        <taxon>Ecdysozoa</taxon>
        <taxon>Arthropoda</taxon>
        <taxon>Hexapoda</taxon>
        <taxon>Insecta</taxon>
        <taxon>Pterygota</taxon>
        <taxon>Neoptera</taxon>
        <taxon>Endopterygota</taxon>
        <taxon>Diptera</taxon>
        <taxon>Brachycera</taxon>
        <taxon>Muscomorpha</taxon>
        <taxon>Ephydroidea</taxon>
        <taxon>Drosophilidae</taxon>
        <taxon>Drosophila</taxon>
        <taxon>Sophophora</taxon>
    </lineage>
</organism>
<dbReference type="Gene3D" id="3.30.40.10">
    <property type="entry name" value="Zinc/RING finger domain, C3HC4 (zinc finger)"/>
    <property type="match status" value="2"/>
</dbReference>
<keyword evidence="1" id="KW-0479">Metal-binding</keyword>
<dbReference type="InterPro" id="IPR047134">
    <property type="entry name" value="RNF4"/>
</dbReference>
<dbReference type="InterPro" id="IPR013083">
    <property type="entry name" value="Znf_RING/FYVE/PHD"/>
</dbReference>
<evidence type="ECO:0000313" key="7">
    <source>
        <dbReference type="RefSeq" id="XP_017035191.1"/>
    </source>
</evidence>
<dbReference type="Pfam" id="PF13920">
    <property type="entry name" value="zf-C3HC4_3"/>
    <property type="match status" value="1"/>
</dbReference>
<dbReference type="InterPro" id="IPR001841">
    <property type="entry name" value="Znf_RING"/>
</dbReference>
<evidence type="ECO:0000256" key="1">
    <source>
        <dbReference type="ARBA" id="ARBA00022723"/>
    </source>
</evidence>
<accession>A0A6P4JHW3</accession>
<dbReference type="AlphaFoldDB" id="A0A6P4JHW3"/>
<evidence type="ECO:0000313" key="6">
    <source>
        <dbReference type="Proteomes" id="UP001652661"/>
    </source>
</evidence>
<protein>
    <submittedName>
        <fullName evidence="7">E3 ubiquitin-protein ligase RNF138-like</fullName>
    </submittedName>
</protein>